<comment type="similarity">
    <text evidence="1">Belongs to the AHA1 family.</text>
</comment>
<name>A0A7W5ZVA6_9SPHN</name>
<sequence>MSQDSGKRSVSVERISDREFAITRSFDAPAALVFEAWSKPELFRQWWTPKSFGMTIVSCEMDVRTGGTYRLEIGHPSMDQPMAFFGRYLEVVPSALMVWTNDENGEGPVTRVTFAEAAGRTTVVYSNVFATAQAMEDELASGACDGMGETFTQLDTVLAG</sequence>
<protein>
    <submittedName>
        <fullName evidence="3">Uncharacterized protein YndB with AHSA1/START domain</fullName>
    </submittedName>
</protein>
<feature type="domain" description="Activator of Hsp90 ATPase homologue 1/2-like C-terminal" evidence="2">
    <location>
        <begin position="27"/>
        <end position="158"/>
    </location>
</feature>
<gene>
    <name evidence="3" type="ORF">GGQ88_001886</name>
</gene>
<dbReference type="Pfam" id="PF08327">
    <property type="entry name" value="AHSA1"/>
    <property type="match status" value="1"/>
</dbReference>
<keyword evidence="4" id="KW-1185">Reference proteome</keyword>
<proteinExistence type="inferred from homology"/>
<organism evidence="3 4">
    <name type="scientific">Novosphingobium hassiacum</name>
    <dbReference type="NCBI Taxonomy" id="173676"/>
    <lineage>
        <taxon>Bacteria</taxon>
        <taxon>Pseudomonadati</taxon>
        <taxon>Pseudomonadota</taxon>
        <taxon>Alphaproteobacteria</taxon>
        <taxon>Sphingomonadales</taxon>
        <taxon>Sphingomonadaceae</taxon>
        <taxon>Novosphingobium</taxon>
    </lineage>
</organism>
<dbReference type="EMBL" id="JACICY010000003">
    <property type="protein sequence ID" value="MBB3860620.1"/>
    <property type="molecule type" value="Genomic_DNA"/>
</dbReference>
<evidence type="ECO:0000313" key="3">
    <source>
        <dbReference type="EMBL" id="MBB3860620.1"/>
    </source>
</evidence>
<evidence type="ECO:0000259" key="2">
    <source>
        <dbReference type="Pfam" id="PF08327"/>
    </source>
</evidence>
<dbReference type="InterPro" id="IPR013538">
    <property type="entry name" value="ASHA1/2-like_C"/>
</dbReference>
<dbReference type="InterPro" id="IPR023393">
    <property type="entry name" value="START-like_dom_sf"/>
</dbReference>
<reference evidence="3 4" key="1">
    <citation type="submission" date="2020-08" db="EMBL/GenBank/DDBJ databases">
        <title>Genomic Encyclopedia of Type Strains, Phase IV (KMG-IV): sequencing the most valuable type-strain genomes for metagenomic binning, comparative biology and taxonomic classification.</title>
        <authorList>
            <person name="Goeker M."/>
        </authorList>
    </citation>
    <scope>NUCLEOTIDE SEQUENCE [LARGE SCALE GENOMIC DNA]</scope>
    <source>
        <strain evidence="3 4">DSM 14552</strain>
    </source>
</reference>
<dbReference type="Gene3D" id="3.30.530.20">
    <property type="match status" value="1"/>
</dbReference>
<evidence type="ECO:0000256" key="1">
    <source>
        <dbReference type="ARBA" id="ARBA00006817"/>
    </source>
</evidence>
<dbReference type="SUPFAM" id="SSF55961">
    <property type="entry name" value="Bet v1-like"/>
    <property type="match status" value="1"/>
</dbReference>
<evidence type="ECO:0000313" key="4">
    <source>
        <dbReference type="Proteomes" id="UP000562395"/>
    </source>
</evidence>
<dbReference type="RefSeq" id="WP_183612866.1">
    <property type="nucleotide sequence ID" value="NZ_JACICY010000003.1"/>
</dbReference>
<dbReference type="Proteomes" id="UP000562395">
    <property type="component" value="Unassembled WGS sequence"/>
</dbReference>
<dbReference type="AlphaFoldDB" id="A0A7W5ZVA6"/>
<accession>A0A7W5ZVA6</accession>
<comment type="caution">
    <text evidence="3">The sequence shown here is derived from an EMBL/GenBank/DDBJ whole genome shotgun (WGS) entry which is preliminary data.</text>
</comment>